<sequence>MGQIILARSFEPINIRTADVIAIFAVKKTDVENSASVY</sequence>
<organism evidence="1">
    <name type="scientific">Yersinia ruckeri</name>
    <dbReference type="NCBI Taxonomy" id="29486"/>
    <lineage>
        <taxon>Bacteria</taxon>
        <taxon>Pseudomonadati</taxon>
        <taxon>Pseudomonadota</taxon>
        <taxon>Gammaproteobacteria</taxon>
        <taxon>Enterobacterales</taxon>
        <taxon>Yersiniaceae</taxon>
        <taxon>Yersinia</taxon>
    </lineage>
</organism>
<dbReference type="AlphaFoldDB" id="A0A0A8VG99"/>
<protein>
    <submittedName>
        <fullName evidence="1">Uncharacterized protein</fullName>
    </submittedName>
</protein>
<accession>A0A0A8VG99</accession>
<name>A0A0A8VG99_YERRU</name>
<dbReference type="EMBL" id="LN681231">
    <property type="protein sequence ID" value="CEK27398.1"/>
    <property type="molecule type" value="Genomic_DNA"/>
</dbReference>
<gene>
    <name evidence="1" type="ORF">CSF007_8220</name>
</gene>
<proteinExistence type="predicted"/>
<reference evidence="1" key="1">
    <citation type="journal article" date="2015" name="Genome Announc.">
        <title>Complete Genome Sequence of Yersinia ruckeri Strain CSF007-82, Etiologic Agent of Red Mouth Disease in Salmonid Fish.</title>
        <authorList>
            <person name="Nelson M.C."/>
            <person name="LaPatra S.E."/>
            <person name="Welch T.J."/>
            <person name="Graf J."/>
        </authorList>
    </citation>
    <scope>NUCLEOTIDE SEQUENCE</scope>
    <source>
        <strain evidence="1">CSF007-82</strain>
    </source>
</reference>
<evidence type="ECO:0000313" key="1">
    <source>
        <dbReference type="EMBL" id="CEK27398.1"/>
    </source>
</evidence>